<evidence type="ECO:0000313" key="2">
    <source>
        <dbReference type="Proteomes" id="UP000267769"/>
    </source>
</evidence>
<accession>A0A3G8FH42</accession>
<dbReference type="EMBL" id="MK095194">
    <property type="protein sequence ID" value="AZF94104.1"/>
    <property type="molecule type" value="Genomic_DNA"/>
</dbReference>
<protein>
    <submittedName>
        <fullName evidence="1">Uncharacterized protein</fullName>
    </submittedName>
</protein>
<evidence type="ECO:0000313" key="1">
    <source>
        <dbReference type="EMBL" id="AZF94104.1"/>
    </source>
</evidence>
<name>A0A3G8FH42_9CAUD</name>
<sequence>MPFIKSKAIPPQHVNPELKPGCFYRTLADMPGVHAPKAGTVVMYHKGMIYYPAGVLSGGLGGYDRADRLSDVLFVEIDVQEVQYTP</sequence>
<reference evidence="1 2" key="1">
    <citation type="submission" date="2018-10" db="EMBL/GenBank/DDBJ databases">
        <title>A novel 6-phage cocktail reduces Pectobacterium atrosepticum soft rot infection in potato tubers under simulated storage conditions.</title>
        <authorList>
            <person name="Carstens A.B."/>
        </authorList>
    </citation>
    <scope>NUCLEOTIDE SEQUENCE [LARGE SCALE GENOMIC DNA]</scope>
</reference>
<organism evidence="1 2">
    <name type="scientific">Pectobacterium phage Clickz_B2</name>
    <dbReference type="NCBI Taxonomy" id="2489619"/>
    <lineage>
        <taxon>Viruses</taxon>
        <taxon>Duplodnaviria</taxon>
        <taxon>Heunggongvirae</taxon>
        <taxon>Uroviricota</taxon>
        <taxon>Caudoviricetes</taxon>
        <taxon>Autographivirales</taxon>
        <taxon>Autoscriptoviridae</taxon>
        <taxon>Corkvirinae</taxon>
        <taxon>Phimunavirus</taxon>
        <taxon>Phimunavirus Clickz</taxon>
    </lineage>
</organism>
<proteinExistence type="predicted"/>
<dbReference type="Proteomes" id="UP000267769">
    <property type="component" value="Segment"/>
</dbReference>